<protein>
    <submittedName>
        <fullName evidence="2">Uncharacterized protein</fullName>
    </submittedName>
</protein>
<reference evidence="2" key="1">
    <citation type="journal article" date="2023" name="PLoS Negl. Trop. Dis.">
        <title>A genome sequence for Biomphalaria pfeifferi, the major vector snail for the human-infecting parasite Schistosoma mansoni.</title>
        <authorList>
            <person name="Bu L."/>
            <person name="Lu L."/>
            <person name="Laidemitt M.R."/>
            <person name="Zhang S.M."/>
            <person name="Mutuku M."/>
            <person name="Mkoji G."/>
            <person name="Steinauer M."/>
            <person name="Loker E.S."/>
        </authorList>
    </citation>
    <scope>NUCLEOTIDE SEQUENCE</scope>
    <source>
        <strain evidence="2">KasaAsao</strain>
    </source>
</reference>
<organism evidence="2 3">
    <name type="scientific">Biomphalaria pfeifferi</name>
    <name type="common">Bloodfluke planorb</name>
    <name type="synonym">Freshwater snail</name>
    <dbReference type="NCBI Taxonomy" id="112525"/>
    <lineage>
        <taxon>Eukaryota</taxon>
        <taxon>Metazoa</taxon>
        <taxon>Spiralia</taxon>
        <taxon>Lophotrochozoa</taxon>
        <taxon>Mollusca</taxon>
        <taxon>Gastropoda</taxon>
        <taxon>Heterobranchia</taxon>
        <taxon>Euthyneura</taxon>
        <taxon>Panpulmonata</taxon>
        <taxon>Hygrophila</taxon>
        <taxon>Lymnaeoidea</taxon>
        <taxon>Planorbidae</taxon>
        <taxon>Biomphalaria</taxon>
    </lineage>
</organism>
<accession>A0AAD8BDT8</accession>
<feature type="region of interest" description="Disordered" evidence="1">
    <location>
        <begin position="1"/>
        <end position="39"/>
    </location>
</feature>
<feature type="region of interest" description="Disordered" evidence="1">
    <location>
        <begin position="72"/>
        <end position="93"/>
    </location>
</feature>
<feature type="compositionally biased region" description="Basic residues" evidence="1">
    <location>
        <begin position="10"/>
        <end position="21"/>
    </location>
</feature>
<dbReference type="EMBL" id="JASAOG010000092">
    <property type="protein sequence ID" value="KAK0052769.1"/>
    <property type="molecule type" value="Genomic_DNA"/>
</dbReference>
<feature type="compositionally biased region" description="Basic and acidic residues" evidence="1">
    <location>
        <begin position="22"/>
        <end position="35"/>
    </location>
</feature>
<name>A0AAD8BDT8_BIOPF</name>
<keyword evidence="3" id="KW-1185">Reference proteome</keyword>
<evidence type="ECO:0000313" key="2">
    <source>
        <dbReference type="EMBL" id="KAK0052769.1"/>
    </source>
</evidence>
<dbReference type="AlphaFoldDB" id="A0AAD8BDT8"/>
<sequence length="225" mass="26589">MKCQPYSRVGKQRREKRRQAERKKFWPTDRQKERSSGLQIGRKKEVLAYRQAERKMSWPTDRKKEVLAYRQAERKKSWPTDRQKERSSGLQTDKKKEVLAYRQAERKMSWPINRQRSRKKRHYKTSRLLKECVQTTILVPPMSGKSGTFRLQVEQIKVLRISLKTVTPRFVKYYTNLLTPVTSAKRILLFSGSIFHPGFSRSSGAVDIFCLSVQPVRQAKQTNNN</sequence>
<evidence type="ECO:0000256" key="1">
    <source>
        <dbReference type="SAM" id="MobiDB-lite"/>
    </source>
</evidence>
<proteinExistence type="predicted"/>
<evidence type="ECO:0000313" key="3">
    <source>
        <dbReference type="Proteomes" id="UP001233172"/>
    </source>
</evidence>
<dbReference type="Proteomes" id="UP001233172">
    <property type="component" value="Unassembled WGS sequence"/>
</dbReference>
<gene>
    <name evidence="2" type="ORF">Bpfe_017885</name>
</gene>
<comment type="caution">
    <text evidence="2">The sequence shown here is derived from an EMBL/GenBank/DDBJ whole genome shotgun (WGS) entry which is preliminary data.</text>
</comment>
<reference evidence="2" key="2">
    <citation type="submission" date="2023-04" db="EMBL/GenBank/DDBJ databases">
        <authorList>
            <person name="Bu L."/>
            <person name="Lu L."/>
            <person name="Laidemitt M.R."/>
            <person name="Zhang S.M."/>
            <person name="Mutuku M."/>
            <person name="Mkoji G."/>
            <person name="Steinauer M."/>
            <person name="Loker E.S."/>
        </authorList>
    </citation>
    <scope>NUCLEOTIDE SEQUENCE</scope>
    <source>
        <strain evidence="2">KasaAsao</strain>
        <tissue evidence="2">Whole Snail</tissue>
    </source>
</reference>